<dbReference type="RefSeq" id="WP_091370983.1">
    <property type="nucleotide sequence ID" value="NZ_LT629740.1"/>
</dbReference>
<gene>
    <name evidence="1" type="ORF">SAMN05216490_1589</name>
</gene>
<reference evidence="1 2" key="1">
    <citation type="submission" date="2016-10" db="EMBL/GenBank/DDBJ databases">
        <authorList>
            <person name="de Groot N.N."/>
        </authorList>
    </citation>
    <scope>NUCLEOTIDE SEQUENCE [LARGE SCALE GENOMIC DNA]</scope>
    <source>
        <strain evidence="1 2">MP1X4</strain>
    </source>
</reference>
<name>A0A1H1U4D9_MUCMA</name>
<dbReference type="AlphaFoldDB" id="A0A1H1U4D9"/>
<sequence length="226" mass="26222">MSIPVLPASTFDFVRELKNNNNREWFALHKEVYQHELGFVESFADALLQELNIHDVIETPNGKKSLRRIYKDTRFSKDKIPFKTCWSGGFRRAGKYRRGGYYFRFEPGNSLIVGGFRGPNPADLKLIRDDIAFDAAPLQNILNSKTFIDTFGTLQGEQLKTTPKGYDANNDGIELLRYKQFLLIRRFTDEEVLHENFIKEASITFRNMRPFFDYMSEVLATDINGQ</sequence>
<evidence type="ECO:0000313" key="2">
    <source>
        <dbReference type="Proteomes" id="UP000199679"/>
    </source>
</evidence>
<dbReference type="PANTHER" id="PTHR36452:SF1">
    <property type="entry name" value="DUF2461 DOMAIN-CONTAINING PROTEIN"/>
    <property type="match status" value="1"/>
</dbReference>
<dbReference type="Proteomes" id="UP000199679">
    <property type="component" value="Chromosome I"/>
</dbReference>
<keyword evidence="2" id="KW-1185">Reference proteome</keyword>
<dbReference type="EMBL" id="LT629740">
    <property type="protein sequence ID" value="SDS67405.1"/>
    <property type="molecule type" value="Genomic_DNA"/>
</dbReference>
<organism evidence="1 2">
    <name type="scientific">Mucilaginibacter mallensis</name>
    <dbReference type="NCBI Taxonomy" id="652787"/>
    <lineage>
        <taxon>Bacteria</taxon>
        <taxon>Pseudomonadati</taxon>
        <taxon>Bacteroidota</taxon>
        <taxon>Sphingobacteriia</taxon>
        <taxon>Sphingobacteriales</taxon>
        <taxon>Sphingobacteriaceae</taxon>
        <taxon>Mucilaginibacter</taxon>
    </lineage>
</organism>
<dbReference type="InterPro" id="IPR012808">
    <property type="entry name" value="CHP02453"/>
</dbReference>
<dbReference type="STRING" id="652787.SAMN05216490_1589"/>
<protein>
    <submittedName>
        <fullName evidence="1">TIGR02453 family protein</fullName>
    </submittedName>
</protein>
<dbReference type="InterPro" id="IPR015996">
    <property type="entry name" value="UCP028451"/>
</dbReference>
<evidence type="ECO:0000313" key="1">
    <source>
        <dbReference type="EMBL" id="SDS67405.1"/>
    </source>
</evidence>
<dbReference type="NCBIfam" id="TIGR02453">
    <property type="entry name" value="TIGR02453 family protein"/>
    <property type="match status" value="1"/>
</dbReference>
<dbReference type="PANTHER" id="PTHR36452">
    <property type="entry name" value="CHROMOSOME 12, WHOLE GENOME SHOTGUN SEQUENCE"/>
    <property type="match status" value="1"/>
</dbReference>
<dbReference type="PIRSF" id="PIRSF028451">
    <property type="entry name" value="UCP028451"/>
    <property type="match status" value="1"/>
</dbReference>
<dbReference type="Pfam" id="PF09365">
    <property type="entry name" value="DUF2461"/>
    <property type="match status" value="1"/>
</dbReference>
<accession>A0A1H1U4D9</accession>
<proteinExistence type="predicted"/>
<dbReference type="OrthoDB" id="9794241at2"/>